<dbReference type="InterPro" id="IPR051538">
    <property type="entry name" value="Acyl-CoA_Synth/Transferase"/>
</dbReference>
<keyword evidence="3" id="KW-0436">Ligase</keyword>
<evidence type="ECO:0000256" key="1">
    <source>
        <dbReference type="ARBA" id="ARBA00001619"/>
    </source>
</evidence>
<dbReference type="Gene3D" id="3.40.50.720">
    <property type="entry name" value="NAD(P)-binding Rossmann-like Domain"/>
    <property type="match status" value="1"/>
</dbReference>
<dbReference type="PANTHER" id="PTHR43334:SF2">
    <property type="entry name" value="ACETATE--COA LIGASE [ADP-FORMING]"/>
    <property type="match status" value="1"/>
</dbReference>
<gene>
    <name evidence="7" type="ORF">AKJ49_00560</name>
</gene>
<keyword evidence="5" id="KW-0067">ATP-binding</keyword>
<sequence>MTIRKLFEPNSVAVVGASRDPEKLGHIVVKNLKEADFEGKIYPVNPETDEILDLKCYPSLKEAPKKTQLAVIVLPAQKVPSILKQCDENNVKNAIIVSGGFSEYDEEGEELEEEVLEIAKEMNIRILGPNCQGINNTSNGLCATWPLITKEGPLSIVTQSGTIAAALSNWAEEENIGVAKTAILGNKADIDEADLIDYLADDEETGVIGIYLDGVEKGRKFLEAARKAAEEKPVVVLKGGRSERGSKAVKSHTQSYAGKYEIFRSACRQEGLILVESVTEFYNVCKGIAALPQPEDSNTVIVTSSGGSGILAIDAAENLDVDLIDLSDRAVEKLDEVLPRECILSNPLDLTGSATAGMFDDSIKILARYKDINNLVVIVGDPIPGIADVIKERFDRLTIIPVMLGMGKEGLKEKLIDAGIPVFSDPALAMKVADAL</sequence>
<keyword evidence="4" id="KW-0547">Nucleotide-binding</keyword>
<evidence type="ECO:0000256" key="2">
    <source>
        <dbReference type="ARBA" id="ARBA00012957"/>
    </source>
</evidence>
<organism evidence="7 8">
    <name type="scientific">candidate division MSBL1 archaeon SCGC-AAA382A03</name>
    <dbReference type="NCBI Taxonomy" id="1698278"/>
    <lineage>
        <taxon>Archaea</taxon>
        <taxon>Methanobacteriati</taxon>
        <taxon>Methanobacteriota</taxon>
        <taxon>candidate division MSBL1</taxon>
    </lineage>
</organism>
<dbReference type="InterPro" id="IPR036291">
    <property type="entry name" value="NAD(P)-bd_dom_sf"/>
</dbReference>
<dbReference type="AlphaFoldDB" id="A0A133VGH7"/>
<dbReference type="Pfam" id="PF13380">
    <property type="entry name" value="CoA_binding_2"/>
    <property type="match status" value="1"/>
</dbReference>
<protein>
    <recommendedName>
        <fullName evidence="2">acetate--CoA ligase (ADP-forming)</fullName>
        <ecNumber evidence="2">6.2.1.13</ecNumber>
    </recommendedName>
</protein>
<comment type="caution">
    <text evidence="7">The sequence shown here is derived from an EMBL/GenBank/DDBJ whole genome shotgun (WGS) entry which is preliminary data.</text>
</comment>
<dbReference type="SUPFAM" id="SSF52210">
    <property type="entry name" value="Succinyl-CoA synthetase domains"/>
    <property type="match status" value="2"/>
</dbReference>
<dbReference type="EMBL" id="LHYC01000010">
    <property type="protein sequence ID" value="KXB05540.1"/>
    <property type="molecule type" value="Genomic_DNA"/>
</dbReference>
<evidence type="ECO:0000256" key="5">
    <source>
        <dbReference type="ARBA" id="ARBA00022840"/>
    </source>
</evidence>
<proteinExistence type="predicted"/>
<evidence type="ECO:0000256" key="4">
    <source>
        <dbReference type="ARBA" id="ARBA00022741"/>
    </source>
</evidence>
<dbReference type="PANTHER" id="PTHR43334">
    <property type="entry name" value="ACETATE--COA LIGASE [ADP-FORMING]"/>
    <property type="match status" value="1"/>
</dbReference>
<evidence type="ECO:0000256" key="3">
    <source>
        <dbReference type="ARBA" id="ARBA00022598"/>
    </source>
</evidence>
<dbReference type="InterPro" id="IPR032875">
    <property type="entry name" value="Succ_CoA_lig_flav_dom"/>
</dbReference>
<evidence type="ECO:0000259" key="6">
    <source>
        <dbReference type="SMART" id="SM00881"/>
    </source>
</evidence>
<evidence type="ECO:0000313" key="7">
    <source>
        <dbReference type="EMBL" id="KXB05540.1"/>
    </source>
</evidence>
<feature type="domain" description="CoA-binding" evidence="6">
    <location>
        <begin position="6"/>
        <end position="101"/>
    </location>
</feature>
<comment type="catalytic activity">
    <reaction evidence="1">
        <text>acetate + ATP + CoA = acetyl-CoA + ADP + phosphate</text>
        <dbReference type="Rhea" id="RHEA:15081"/>
        <dbReference type="ChEBI" id="CHEBI:30089"/>
        <dbReference type="ChEBI" id="CHEBI:30616"/>
        <dbReference type="ChEBI" id="CHEBI:43474"/>
        <dbReference type="ChEBI" id="CHEBI:57287"/>
        <dbReference type="ChEBI" id="CHEBI:57288"/>
        <dbReference type="ChEBI" id="CHEBI:456216"/>
        <dbReference type="EC" id="6.2.1.13"/>
    </reaction>
</comment>
<keyword evidence="8" id="KW-1185">Reference proteome</keyword>
<reference evidence="7 8" key="1">
    <citation type="journal article" date="2016" name="Sci. Rep.">
        <title>Metabolic traits of an uncultured archaeal lineage -MSBL1- from brine pools of the Red Sea.</title>
        <authorList>
            <person name="Mwirichia R."/>
            <person name="Alam I."/>
            <person name="Rashid M."/>
            <person name="Vinu M."/>
            <person name="Ba-Alawi W."/>
            <person name="Anthony Kamau A."/>
            <person name="Kamanda Ngugi D."/>
            <person name="Goker M."/>
            <person name="Klenk H.P."/>
            <person name="Bajic V."/>
            <person name="Stingl U."/>
        </authorList>
    </citation>
    <scope>NUCLEOTIDE SEQUENCE [LARGE SCALE GENOMIC DNA]</scope>
    <source>
        <strain evidence="7">SCGC-AAA382A03</strain>
    </source>
</reference>
<evidence type="ECO:0000313" key="8">
    <source>
        <dbReference type="Proteomes" id="UP000070549"/>
    </source>
</evidence>
<name>A0A133VGH7_9EURY</name>
<dbReference type="Gene3D" id="3.40.50.261">
    <property type="entry name" value="Succinyl-CoA synthetase domains"/>
    <property type="match status" value="2"/>
</dbReference>
<dbReference type="GO" id="GO:0005524">
    <property type="term" value="F:ATP binding"/>
    <property type="evidence" value="ECO:0007669"/>
    <property type="project" value="UniProtKB-KW"/>
</dbReference>
<dbReference type="Proteomes" id="UP000070549">
    <property type="component" value="Unassembled WGS sequence"/>
</dbReference>
<dbReference type="EC" id="6.2.1.13" evidence="2"/>
<dbReference type="InterPro" id="IPR003781">
    <property type="entry name" value="CoA-bd"/>
</dbReference>
<dbReference type="GO" id="GO:0043758">
    <property type="term" value="F:acetate-CoA ligase (ADP-forming) activity"/>
    <property type="evidence" value="ECO:0007669"/>
    <property type="project" value="UniProtKB-EC"/>
</dbReference>
<accession>A0A133VGH7</accession>
<dbReference type="Pfam" id="PF13607">
    <property type="entry name" value="Succ_CoA_lig"/>
    <property type="match status" value="1"/>
</dbReference>
<dbReference type="InterPro" id="IPR016102">
    <property type="entry name" value="Succinyl-CoA_synth-like"/>
</dbReference>
<dbReference type="SMART" id="SM00881">
    <property type="entry name" value="CoA_binding"/>
    <property type="match status" value="1"/>
</dbReference>
<dbReference type="SUPFAM" id="SSF51735">
    <property type="entry name" value="NAD(P)-binding Rossmann-fold domains"/>
    <property type="match status" value="1"/>
</dbReference>